<reference evidence="3 4" key="1">
    <citation type="submission" date="2020-03" db="EMBL/GenBank/DDBJ databases">
        <title>Whole genome shotgun sequence of Phytohabitans rumicis NBRC 108638.</title>
        <authorList>
            <person name="Komaki H."/>
            <person name="Tamura T."/>
        </authorList>
    </citation>
    <scope>NUCLEOTIDE SEQUENCE [LARGE SCALE GENOMIC DNA]</scope>
    <source>
        <strain evidence="3 4">NBRC 108638</strain>
    </source>
</reference>
<evidence type="ECO:0000256" key="2">
    <source>
        <dbReference type="SAM" id="Phobius"/>
    </source>
</evidence>
<feature type="region of interest" description="Disordered" evidence="1">
    <location>
        <begin position="315"/>
        <end position="344"/>
    </location>
</feature>
<reference evidence="3 4" key="2">
    <citation type="submission" date="2020-03" db="EMBL/GenBank/DDBJ databases">
        <authorList>
            <person name="Ichikawa N."/>
            <person name="Kimura A."/>
            <person name="Kitahashi Y."/>
            <person name="Uohara A."/>
        </authorList>
    </citation>
    <scope>NUCLEOTIDE SEQUENCE [LARGE SCALE GENOMIC DNA]</scope>
    <source>
        <strain evidence="3 4">NBRC 108638</strain>
    </source>
</reference>
<name>A0A6V8LC90_9ACTN</name>
<evidence type="ECO:0000313" key="3">
    <source>
        <dbReference type="EMBL" id="GFJ91667.1"/>
    </source>
</evidence>
<keyword evidence="2" id="KW-0812">Transmembrane</keyword>
<keyword evidence="4" id="KW-1185">Reference proteome</keyword>
<evidence type="ECO:0000256" key="1">
    <source>
        <dbReference type="SAM" id="MobiDB-lite"/>
    </source>
</evidence>
<feature type="transmembrane region" description="Helical" evidence="2">
    <location>
        <begin position="286"/>
        <end position="307"/>
    </location>
</feature>
<protein>
    <submittedName>
        <fullName evidence="3">Uncharacterized protein</fullName>
    </submittedName>
</protein>
<sequence>MFALLIPIGVLFAQAWQGQSSRMSFAASERHGIEYLTTLSQVTTALTDAQSAAVAGRAVDRTALARAVDTASAVDNRLGDELRTRERWSGLRVKIEALPTATTTDPETVYSAYSEATDLLLALYAKVRENSQLLQDPEGDTYFLQDGASEELPEAVVAAGRFVDIVVIQTKDQHQDHREEAAASIAAARQGLLDPASDLADGLQNAVDSTQSRTMGGNLLSRLDRFRRSMDTLAASVSDQTLPSADKLAAPRTEVQTAASDLSTTILAELDVLIEQRQDGVWTERLISIGTLVIAVLGTCLPLLLALSRRRRRRPPFHGPSHASHVAATPDTVPSQWEPAGAAR</sequence>
<comment type="caution">
    <text evidence="3">The sequence shown here is derived from an EMBL/GenBank/DDBJ whole genome shotgun (WGS) entry which is preliminary data.</text>
</comment>
<proteinExistence type="predicted"/>
<organism evidence="3 4">
    <name type="scientific">Phytohabitans rumicis</name>
    <dbReference type="NCBI Taxonomy" id="1076125"/>
    <lineage>
        <taxon>Bacteria</taxon>
        <taxon>Bacillati</taxon>
        <taxon>Actinomycetota</taxon>
        <taxon>Actinomycetes</taxon>
        <taxon>Micromonosporales</taxon>
        <taxon>Micromonosporaceae</taxon>
    </lineage>
</organism>
<accession>A0A6V8LC90</accession>
<gene>
    <name evidence="3" type="ORF">Prum_053090</name>
</gene>
<dbReference type="Proteomes" id="UP000482960">
    <property type="component" value="Unassembled WGS sequence"/>
</dbReference>
<evidence type="ECO:0000313" key="4">
    <source>
        <dbReference type="Proteomes" id="UP000482960"/>
    </source>
</evidence>
<keyword evidence="2" id="KW-1133">Transmembrane helix</keyword>
<dbReference type="AlphaFoldDB" id="A0A6V8LC90"/>
<keyword evidence="2" id="KW-0472">Membrane</keyword>
<dbReference type="EMBL" id="BLPG01000001">
    <property type="protein sequence ID" value="GFJ91667.1"/>
    <property type="molecule type" value="Genomic_DNA"/>
</dbReference>